<dbReference type="EnsemblPlants" id="PGSC0003DMT400095572">
    <property type="protein sequence ID" value="PGSC0003DMT400095572"/>
    <property type="gene ID" value="PGSC0003DMG400045143"/>
</dbReference>
<reference evidence="3" key="1">
    <citation type="journal article" date="2011" name="Nature">
        <title>Genome sequence and analysis of the tuber crop potato.</title>
        <authorList>
            <consortium name="The Potato Genome Sequencing Consortium"/>
        </authorList>
    </citation>
    <scope>NUCLEOTIDE SEQUENCE [LARGE SCALE GENOMIC DNA]</scope>
    <source>
        <strain evidence="3">cv. DM1-3 516 R44</strain>
    </source>
</reference>
<feature type="region of interest" description="Disordered" evidence="1">
    <location>
        <begin position="53"/>
        <end position="94"/>
    </location>
</feature>
<keyword evidence="3" id="KW-1185">Reference proteome</keyword>
<dbReference type="PaxDb" id="4113-PGSC0003DMT400095572"/>
<dbReference type="InParanoid" id="M1DWL7"/>
<protein>
    <submittedName>
        <fullName evidence="2">Gag-pol protein</fullName>
    </submittedName>
</protein>
<evidence type="ECO:0000256" key="1">
    <source>
        <dbReference type="SAM" id="MobiDB-lite"/>
    </source>
</evidence>
<evidence type="ECO:0000313" key="2">
    <source>
        <dbReference type="EnsemblPlants" id="PGSC0003DMT400095572"/>
    </source>
</evidence>
<dbReference type="Gramene" id="PGSC0003DMT400095572">
    <property type="protein sequence ID" value="PGSC0003DMT400095572"/>
    <property type="gene ID" value="PGSC0003DMG400045143"/>
</dbReference>
<reference evidence="2" key="2">
    <citation type="submission" date="2015-06" db="UniProtKB">
        <authorList>
            <consortium name="EnsemblPlants"/>
        </authorList>
    </citation>
    <scope>IDENTIFICATION</scope>
    <source>
        <strain evidence="2">DM1-3 516 R44</strain>
    </source>
</reference>
<name>M1DWL7_SOLTU</name>
<proteinExistence type="predicted"/>
<dbReference type="AlphaFoldDB" id="M1DWL7"/>
<evidence type="ECO:0000313" key="3">
    <source>
        <dbReference type="Proteomes" id="UP000011115"/>
    </source>
</evidence>
<dbReference type="Pfam" id="PF08284">
    <property type="entry name" value="RVP_2"/>
    <property type="match status" value="1"/>
</dbReference>
<dbReference type="HOGENOM" id="CLU_043741_0_1_1"/>
<dbReference type="Proteomes" id="UP000011115">
    <property type="component" value="Unassembled WGS sequence"/>
</dbReference>
<sequence length="192" mass="21378">MVADMRSRMRLFVAGLSRLSSKEGKTTMLIGDMDIARLIIYVQQVEEDKLRDKEKFKNKRAKTSGMSPGSTRVMPTDRVASRRATSGAGGGGNHLYAITNRQEQEDSPDVVTGMIQVFNFNVYALLDPGASLSFVTPYVPVDFNVLLDKLSEPFSVSTPVGFLEKRTQEEKRGEKSSVLGFFLRNRSRFAKG</sequence>
<organism evidence="2 3">
    <name type="scientific">Solanum tuberosum</name>
    <name type="common">Potato</name>
    <dbReference type="NCBI Taxonomy" id="4113"/>
    <lineage>
        <taxon>Eukaryota</taxon>
        <taxon>Viridiplantae</taxon>
        <taxon>Streptophyta</taxon>
        <taxon>Embryophyta</taxon>
        <taxon>Tracheophyta</taxon>
        <taxon>Spermatophyta</taxon>
        <taxon>Magnoliopsida</taxon>
        <taxon>eudicotyledons</taxon>
        <taxon>Gunneridae</taxon>
        <taxon>Pentapetalae</taxon>
        <taxon>asterids</taxon>
        <taxon>lamiids</taxon>
        <taxon>Solanales</taxon>
        <taxon>Solanaceae</taxon>
        <taxon>Solanoideae</taxon>
        <taxon>Solaneae</taxon>
        <taxon>Solanum</taxon>
    </lineage>
</organism>
<accession>M1DWL7</accession>